<sequence>DESSHVVNKNNDNDAIHILVKLGMNLKLGATKNNRWKKATMILLVLVAIATIGVVRSANVGFIIRSGVLDNNNP</sequence>
<name>A0ABN7XBD1_GIGMA</name>
<evidence type="ECO:0000313" key="2">
    <source>
        <dbReference type="EMBL" id="CAG8852514.1"/>
    </source>
</evidence>
<feature type="transmembrane region" description="Helical" evidence="1">
    <location>
        <begin position="42"/>
        <end position="64"/>
    </location>
</feature>
<dbReference type="Proteomes" id="UP000789901">
    <property type="component" value="Unassembled WGS sequence"/>
</dbReference>
<accession>A0ABN7XBD1</accession>
<evidence type="ECO:0000256" key="1">
    <source>
        <dbReference type="SAM" id="Phobius"/>
    </source>
</evidence>
<keyword evidence="1" id="KW-0472">Membrane</keyword>
<proteinExistence type="predicted"/>
<keyword evidence="3" id="KW-1185">Reference proteome</keyword>
<feature type="non-terminal residue" evidence="2">
    <location>
        <position position="74"/>
    </location>
</feature>
<keyword evidence="1" id="KW-0812">Transmembrane</keyword>
<comment type="caution">
    <text evidence="2">The sequence shown here is derived from an EMBL/GenBank/DDBJ whole genome shotgun (WGS) entry which is preliminary data.</text>
</comment>
<gene>
    <name evidence="2" type="ORF">GMARGA_LOCUS41335</name>
</gene>
<organism evidence="2 3">
    <name type="scientific">Gigaspora margarita</name>
    <dbReference type="NCBI Taxonomy" id="4874"/>
    <lineage>
        <taxon>Eukaryota</taxon>
        <taxon>Fungi</taxon>
        <taxon>Fungi incertae sedis</taxon>
        <taxon>Mucoromycota</taxon>
        <taxon>Glomeromycotina</taxon>
        <taxon>Glomeromycetes</taxon>
        <taxon>Diversisporales</taxon>
        <taxon>Gigasporaceae</taxon>
        <taxon>Gigaspora</taxon>
    </lineage>
</organism>
<feature type="non-terminal residue" evidence="2">
    <location>
        <position position="1"/>
    </location>
</feature>
<protein>
    <submittedName>
        <fullName evidence="2">18823_t:CDS:1</fullName>
    </submittedName>
</protein>
<reference evidence="2 3" key="1">
    <citation type="submission" date="2021-06" db="EMBL/GenBank/DDBJ databases">
        <authorList>
            <person name="Kallberg Y."/>
            <person name="Tangrot J."/>
            <person name="Rosling A."/>
        </authorList>
    </citation>
    <scope>NUCLEOTIDE SEQUENCE [LARGE SCALE GENOMIC DNA]</scope>
    <source>
        <strain evidence="2 3">120-4 pot B 10/14</strain>
    </source>
</reference>
<dbReference type="EMBL" id="CAJVQB010112843">
    <property type="protein sequence ID" value="CAG8852514.1"/>
    <property type="molecule type" value="Genomic_DNA"/>
</dbReference>
<evidence type="ECO:0000313" key="3">
    <source>
        <dbReference type="Proteomes" id="UP000789901"/>
    </source>
</evidence>
<keyword evidence="1" id="KW-1133">Transmembrane helix</keyword>